<evidence type="ECO:0000259" key="1">
    <source>
        <dbReference type="Pfam" id="PF13649"/>
    </source>
</evidence>
<dbReference type="Gene3D" id="3.40.50.150">
    <property type="entry name" value="Vaccinia Virus protein VP39"/>
    <property type="match status" value="1"/>
</dbReference>
<gene>
    <name evidence="2" type="ORF">MCOO_38090</name>
</gene>
<sequence>MTEGTLNRFGTYVKPKDQLMRKDVKRLSDIYLPLDAAIGGDLDALRWPAKPSDLAARYAVLLSPIDFSDYSKDEPLRLLDVGCGLGLLLEYLTANSLLDRVHYTGVDLVDPILKEARRRWPKHRFDQRDIRDKPYEKDEFDYCIVCGVFTGKHGNTYDETRALAQDTLKAAWPSVKMGLAFNSMSKHVDWQRDDLFHWPLDEIMAFCKRDLSRHVTFRLDYGLWEAATLVRKEPLPRLNEVPSNW</sequence>
<dbReference type="Pfam" id="PF13649">
    <property type="entry name" value="Methyltransf_25"/>
    <property type="match status" value="1"/>
</dbReference>
<proteinExistence type="predicted"/>
<dbReference type="KEGG" id="mcoo:MCOO_38090"/>
<name>A0A7I7L147_9MYCO</name>
<dbReference type="InterPro" id="IPR041698">
    <property type="entry name" value="Methyltransf_25"/>
</dbReference>
<evidence type="ECO:0000313" key="2">
    <source>
        <dbReference type="EMBL" id="BBX47794.1"/>
    </source>
</evidence>
<protein>
    <recommendedName>
        <fullName evidence="1">Methyltransferase domain-containing protein</fullName>
    </recommendedName>
</protein>
<dbReference type="InterPro" id="IPR029063">
    <property type="entry name" value="SAM-dependent_MTases_sf"/>
</dbReference>
<dbReference type="SUPFAM" id="SSF53335">
    <property type="entry name" value="S-adenosyl-L-methionine-dependent methyltransferases"/>
    <property type="match status" value="1"/>
</dbReference>
<dbReference type="Proteomes" id="UP000465866">
    <property type="component" value="Chromosome"/>
</dbReference>
<evidence type="ECO:0000313" key="3">
    <source>
        <dbReference type="Proteomes" id="UP000465866"/>
    </source>
</evidence>
<accession>A0A7I7L147</accession>
<dbReference type="AlphaFoldDB" id="A0A7I7L147"/>
<dbReference type="EMBL" id="AP022569">
    <property type="protein sequence ID" value="BBX47794.1"/>
    <property type="molecule type" value="Genomic_DNA"/>
</dbReference>
<reference evidence="2 3" key="1">
    <citation type="journal article" date="2019" name="Emerg. Microbes Infect.">
        <title>Comprehensive subspecies identification of 175 nontuberculous mycobacteria species based on 7547 genomic profiles.</title>
        <authorList>
            <person name="Matsumoto Y."/>
            <person name="Kinjo T."/>
            <person name="Motooka D."/>
            <person name="Nabeya D."/>
            <person name="Jung N."/>
            <person name="Uechi K."/>
            <person name="Horii T."/>
            <person name="Iida T."/>
            <person name="Fujita J."/>
            <person name="Nakamura S."/>
        </authorList>
    </citation>
    <scope>NUCLEOTIDE SEQUENCE [LARGE SCALE GENOMIC DNA]</scope>
    <source>
        <strain evidence="2 3">JCM 12404</strain>
    </source>
</reference>
<dbReference type="CDD" id="cd02440">
    <property type="entry name" value="AdoMet_MTases"/>
    <property type="match status" value="1"/>
</dbReference>
<organism evidence="2 3">
    <name type="scientific">Mycobacterium cookii</name>
    <dbReference type="NCBI Taxonomy" id="1775"/>
    <lineage>
        <taxon>Bacteria</taxon>
        <taxon>Bacillati</taxon>
        <taxon>Actinomycetota</taxon>
        <taxon>Actinomycetes</taxon>
        <taxon>Mycobacteriales</taxon>
        <taxon>Mycobacteriaceae</taxon>
        <taxon>Mycobacterium</taxon>
    </lineage>
</organism>
<keyword evidence="3" id="KW-1185">Reference proteome</keyword>
<feature type="domain" description="Methyltransferase" evidence="1">
    <location>
        <begin position="79"/>
        <end position="150"/>
    </location>
</feature>